<organism evidence="1 2">
    <name type="scientific">Halteria grandinella</name>
    <dbReference type="NCBI Taxonomy" id="5974"/>
    <lineage>
        <taxon>Eukaryota</taxon>
        <taxon>Sar</taxon>
        <taxon>Alveolata</taxon>
        <taxon>Ciliophora</taxon>
        <taxon>Intramacronucleata</taxon>
        <taxon>Spirotrichea</taxon>
        <taxon>Stichotrichia</taxon>
        <taxon>Sporadotrichida</taxon>
        <taxon>Halteriidae</taxon>
        <taxon>Halteria</taxon>
    </lineage>
</organism>
<dbReference type="Proteomes" id="UP000785679">
    <property type="component" value="Unassembled WGS sequence"/>
</dbReference>
<dbReference type="EMBL" id="RRYP01007825">
    <property type="protein sequence ID" value="TNV80205.1"/>
    <property type="molecule type" value="Genomic_DNA"/>
</dbReference>
<proteinExistence type="predicted"/>
<accession>A0A8J8NTK0</accession>
<evidence type="ECO:0000313" key="1">
    <source>
        <dbReference type="EMBL" id="TNV80205.1"/>
    </source>
</evidence>
<reference evidence="1" key="1">
    <citation type="submission" date="2019-06" db="EMBL/GenBank/DDBJ databases">
        <authorList>
            <person name="Zheng W."/>
        </authorList>
    </citation>
    <scope>NUCLEOTIDE SEQUENCE</scope>
    <source>
        <strain evidence="1">QDHG01</strain>
    </source>
</reference>
<protein>
    <submittedName>
        <fullName evidence="1">Uncharacterized protein</fullName>
    </submittedName>
</protein>
<keyword evidence="2" id="KW-1185">Reference proteome</keyword>
<evidence type="ECO:0000313" key="2">
    <source>
        <dbReference type="Proteomes" id="UP000785679"/>
    </source>
</evidence>
<gene>
    <name evidence="1" type="ORF">FGO68_gene6634</name>
</gene>
<comment type="caution">
    <text evidence="1">The sequence shown here is derived from an EMBL/GenBank/DDBJ whole genome shotgun (WGS) entry which is preliminary data.</text>
</comment>
<name>A0A8J8NTK0_HALGN</name>
<sequence>MVERQPQALSVLDSMRSQVEYMAFCDCKSGEKVIYQCDEEDCPNFTKQKLYCIRCMVKTKHNHIASVIAIQSQNTSDDWNTLRQDAKSLVDNLVAFVELHRRFLEALDRYLTNEDQRFMKKLDMSKELQKDIENFYKDNVNDRAVRGDILGLQTLRNDFSEFKRRLEQLEFLIKIGPAALWRLYNGIIQQVGTHQILENYPSHSGEIFLFLKSYLLCVTILEKVLQ</sequence>
<dbReference type="AlphaFoldDB" id="A0A8J8NTK0"/>